<protein>
    <submittedName>
        <fullName evidence="1">Uncharacterized protein</fullName>
    </submittedName>
</protein>
<sequence length="20" mass="2267">MAFKFKITTAHFTGKIPSKI</sequence>
<evidence type="ECO:0000313" key="1">
    <source>
        <dbReference type="EMBL" id="MBX52623.1"/>
    </source>
</evidence>
<name>A0A2P2PD28_RHIMU</name>
<proteinExistence type="predicted"/>
<accession>A0A2P2PD28</accession>
<dbReference type="EMBL" id="GGEC01072139">
    <property type="protein sequence ID" value="MBX52623.1"/>
    <property type="molecule type" value="Transcribed_RNA"/>
</dbReference>
<reference evidence="1" key="1">
    <citation type="submission" date="2018-02" db="EMBL/GenBank/DDBJ databases">
        <title>Rhizophora mucronata_Transcriptome.</title>
        <authorList>
            <person name="Meera S.P."/>
            <person name="Sreeshan A."/>
            <person name="Augustine A."/>
        </authorList>
    </citation>
    <scope>NUCLEOTIDE SEQUENCE</scope>
    <source>
        <tissue evidence="1">Leaf</tissue>
    </source>
</reference>
<dbReference type="AlphaFoldDB" id="A0A2P2PD28"/>
<organism evidence="1">
    <name type="scientific">Rhizophora mucronata</name>
    <name type="common">Asiatic mangrove</name>
    <dbReference type="NCBI Taxonomy" id="61149"/>
    <lineage>
        <taxon>Eukaryota</taxon>
        <taxon>Viridiplantae</taxon>
        <taxon>Streptophyta</taxon>
        <taxon>Embryophyta</taxon>
        <taxon>Tracheophyta</taxon>
        <taxon>Spermatophyta</taxon>
        <taxon>Magnoliopsida</taxon>
        <taxon>eudicotyledons</taxon>
        <taxon>Gunneridae</taxon>
        <taxon>Pentapetalae</taxon>
        <taxon>rosids</taxon>
        <taxon>fabids</taxon>
        <taxon>Malpighiales</taxon>
        <taxon>Rhizophoraceae</taxon>
        <taxon>Rhizophora</taxon>
    </lineage>
</organism>